<dbReference type="GO" id="GO:0004518">
    <property type="term" value="F:nuclease activity"/>
    <property type="evidence" value="ECO:0007669"/>
    <property type="project" value="UniProtKB-KW"/>
</dbReference>
<dbReference type="InterPro" id="IPR014883">
    <property type="entry name" value="VRR_NUC"/>
</dbReference>
<dbReference type="AlphaFoldDB" id="A0A6A9K436"/>
<name>A0A6A9K436_PSEAI</name>
<comment type="cofactor">
    <cofactor evidence="1">
        <name>Mg(2+)</name>
        <dbReference type="ChEBI" id="CHEBI:18420"/>
    </cofactor>
</comment>
<sequence length="235" mass="25827">MSDQPSLAQGGMSPEGKTNPVGILEPKLDPQDKKVLCSAICHCSSTPNVSQDGRNLKQACVAQRLGELDEVLRGRSPYKPEVSYDMTKNPPQPILDSQTGSSAHGWIPGWISKYWDEDPEHPPFKPGRGMIRRPDVVIVKDPIKPPTQDNIKQVVEMKFPPDRRNARQSDAYGAIAGSKNKVVEMQSTECDCSQEKQQSKVPVEQLGWAATIAGAVMFIVTRGRSPRPSIPVPAY</sequence>
<dbReference type="EMBL" id="WOAJ01000012">
    <property type="protein sequence ID" value="MUI60986.1"/>
    <property type="molecule type" value="Genomic_DNA"/>
</dbReference>
<evidence type="ECO:0000256" key="3">
    <source>
        <dbReference type="ARBA" id="ARBA00022801"/>
    </source>
</evidence>
<reference evidence="4" key="1">
    <citation type="submission" date="2019-11" db="EMBL/GenBank/DDBJ databases">
        <title>Genomes of ocular Pseudomonas aeruginosa isolates.</title>
        <authorList>
            <person name="Khan M."/>
            <person name="Rice S.A."/>
            <person name="Willcox M.D.P."/>
            <person name="Stapleton F."/>
        </authorList>
    </citation>
    <scope>NUCLEOTIDE SEQUENCE</scope>
    <source>
        <strain evidence="4">PA206</strain>
    </source>
</reference>
<protein>
    <submittedName>
        <fullName evidence="4">VRR-NUC domain-containing protein</fullName>
    </submittedName>
</protein>
<accession>A0A6A9K436</accession>
<comment type="caution">
    <text evidence="4">The sequence shown here is derived from an EMBL/GenBank/DDBJ whole genome shotgun (WGS) entry which is preliminary data.</text>
</comment>
<dbReference type="SMART" id="SM00990">
    <property type="entry name" value="VRR_NUC"/>
    <property type="match status" value="1"/>
</dbReference>
<evidence type="ECO:0000256" key="2">
    <source>
        <dbReference type="ARBA" id="ARBA00022722"/>
    </source>
</evidence>
<proteinExistence type="predicted"/>
<dbReference type="GO" id="GO:0016788">
    <property type="term" value="F:hydrolase activity, acting on ester bonds"/>
    <property type="evidence" value="ECO:0007669"/>
    <property type="project" value="InterPro"/>
</dbReference>
<dbReference type="RefSeq" id="WP_059309715.1">
    <property type="nucleotide sequence ID" value="NZ_CATOWM010000003.1"/>
</dbReference>
<keyword evidence="2" id="KW-0540">Nuclease</keyword>
<evidence type="ECO:0000313" key="4">
    <source>
        <dbReference type="EMBL" id="MUI60986.1"/>
    </source>
</evidence>
<gene>
    <name evidence="4" type="ORF">GNQ20_24570</name>
</gene>
<evidence type="ECO:0000256" key="1">
    <source>
        <dbReference type="ARBA" id="ARBA00001946"/>
    </source>
</evidence>
<organism evidence="4">
    <name type="scientific">Pseudomonas aeruginosa</name>
    <dbReference type="NCBI Taxonomy" id="287"/>
    <lineage>
        <taxon>Bacteria</taxon>
        <taxon>Pseudomonadati</taxon>
        <taxon>Pseudomonadota</taxon>
        <taxon>Gammaproteobacteria</taxon>
        <taxon>Pseudomonadales</taxon>
        <taxon>Pseudomonadaceae</taxon>
        <taxon>Pseudomonas</taxon>
    </lineage>
</organism>
<keyword evidence="3" id="KW-0378">Hydrolase</keyword>